<evidence type="ECO:0000256" key="1">
    <source>
        <dbReference type="ARBA" id="ARBA00001286"/>
    </source>
</evidence>
<evidence type="ECO:0000256" key="7">
    <source>
        <dbReference type="ARBA" id="ARBA00023159"/>
    </source>
</evidence>
<dbReference type="KEGG" id="obg:Verru16b_00764"/>
<dbReference type="InterPro" id="IPR036217">
    <property type="entry name" value="MethylDNA_cys_MeTrfase_DNAb"/>
</dbReference>
<evidence type="ECO:0000256" key="5">
    <source>
        <dbReference type="ARBA" id="ARBA00022679"/>
    </source>
</evidence>
<dbReference type="PATRIC" id="fig|1838286.3.peg.773"/>
<dbReference type="RefSeq" id="WP_218918810.1">
    <property type="nucleotide sequence ID" value="NZ_CP016094.1"/>
</dbReference>
<dbReference type="InterPro" id="IPR035451">
    <property type="entry name" value="Ada-like_dom_sf"/>
</dbReference>
<dbReference type="Gene3D" id="1.10.10.60">
    <property type="entry name" value="Homeodomain-like"/>
    <property type="match status" value="1"/>
</dbReference>
<dbReference type="Pfam" id="PF02805">
    <property type="entry name" value="Ada_Zn_binding"/>
    <property type="match status" value="1"/>
</dbReference>
<evidence type="ECO:0000256" key="11">
    <source>
        <dbReference type="PIRSR" id="PIRSR000409-3"/>
    </source>
</evidence>
<dbReference type="InterPro" id="IPR014048">
    <property type="entry name" value="MethylDNA_cys_MeTrfase_DNA-bd"/>
</dbReference>
<feature type="binding site" evidence="11">
    <location>
        <position position="51"/>
    </location>
    <ligand>
        <name>Zn(2+)</name>
        <dbReference type="ChEBI" id="CHEBI:29105"/>
    </ligand>
</feature>
<evidence type="ECO:0000313" key="14">
    <source>
        <dbReference type="Proteomes" id="UP000095228"/>
    </source>
</evidence>
<dbReference type="Pfam" id="PF01035">
    <property type="entry name" value="DNA_binding_1"/>
    <property type="match status" value="1"/>
</dbReference>
<dbReference type="Pfam" id="PF12833">
    <property type="entry name" value="HTH_18"/>
    <property type="match status" value="1"/>
</dbReference>
<keyword evidence="6" id="KW-0227">DNA damage</keyword>
<dbReference type="PANTHER" id="PTHR10815:SF5">
    <property type="entry name" value="METHYLATED-DNA--PROTEIN-CYSTEINE METHYLTRANSFERASE"/>
    <property type="match status" value="1"/>
</dbReference>
<dbReference type="SMART" id="SM00342">
    <property type="entry name" value="HTH_ARAC"/>
    <property type="match status" value="1"/>
</dbReference>
<evidence type="ECO:0000256" key="8">
    <source>
        <dbReference type="ARBA" id="ARBA00023204"/>
    </source>
</evidence>
<dbReference type="InterPro" id="IPR016221">
    <property type="entry name" value="Bifunct_regulatory_prot_Ada"/>
</dbReference>
<dbReference type="STRING" id="1838286.Verru16b_00764"/>
<evidence type="ECO:0000313" key="13">
    <source>
        <dbReference type="EMBL" id="AOS43710.1"/>
    </source>
</evidence>
<dbReference type="GO" id="GO:0003908">
    <property type="term" value="F:methylated-DNA-[protein]-cysteine S-methyltransferase activity"/>
    <property type="evidence" value="ECO:0007669"/>
    <property type="project" value="UniProtKB-EC"/>
</dbReference>
<dbReference type="CDD" id="cd06445">
    <property type="entry name" value="ATase"/>
    <property type="match status" value="1"/>
</dbReference>
<sequence length="360" mass="39857">MIQPDFTLAASVQTLPTPRTMYRALSRRDPAYEGVFFTGVKTTGIFCRPTCKAKRPRAENVEFFPTVTEALHGGYRPCRLCRPMDGTRPVPPLVERLRRAAEAAADGRVTDKDLAAMGVEPTTARRQFKAYHGMTFHAYQRARRMGLALREVKAGKPVIAVQLDRGYESTSGFREAFARVFGAPPRGAKAAACLLARRMETPLGTMLALADDAGLRLLEFVDRRGLERELVGLRRRLKCAIVPGNHAILDQTAVQLSEYFSGLRTEFTIPLAPVGSEFQGRVWSELGRIPPGHTRSYAEMAQRLGIPKGPRAIGRANGSNMLALVIPCHRVINADGTLNGYAGGLWRKQRLLEHERKYAS</sequence>
<feature type="binding site" evidence="11">
    <location>
        <position position="81"/>
    </location>
    <ligand>
        <name>Zn(2+)</name>
        <dbReference type="ChEBI" id="CHEBI:29105"/>
    </ligand>
</feature>
<keyword evidence="14" id="KW-1185">Reference proteome</keyword>
<dbReference type="SUPFAM" id="SSF53155">
    <property type="entry name" value="Methylated DNA-protein cysteine methyltransferase domain"/>
    <property type="match status" value="1"/>
</dbReference>
<keyword evidence="11" id="KW-0862">Zinc</keyword>
<evidence type="ECO:0000256" key="3">
    <source>
        <dbReference type="ARBA" id="ARBA00011918"/>
    </source>
</evidence>
<dbReference type="PANTHER" id="PTHR10815">
    <property type="entry name" value="METHYLATED-DNA--PROTEIN-CYSTEINE METHYLTRANSFERASE"/>
    <property type="match status" value="1"/>
</dbReference>
<dbReference type="PIRSF" id="PIRSF000409">
    <property type="entry name" value="Ada"/>
    <property type="match status" value="1"/>
</dbReference>
<dbReference type="EC" id="2.1.1.63" evidence="3"/>
<evidence type="ECO:0000259" key="12">
    <source>
        <dbReference type="PROSITE" id="PS01124"/>
    </source>
</evidence>
<dbReference type="GO" id="GO:0008270">
    <property type="term" value="F:zinc ion binding"/>
    <property type="evidence" value="ECO:0007669"/>
    <property type="project" value="InterPro"/>
</dbReference>
<protein>
    <recommendedName>
        <fullName evidence="3">methylated-DNA--[protein]-cysteine S-methyltransferase</fullName>
        <ecNumber evidence="3">2.1.1.63</ecNumber>
    </recommendedName>
</protein>
<comment type="cofactor">
    <cofactor evidence="11">
        <name>Zn(2+)</name>
        <dbReference type="ChEBI" id="CHEBI:29105"/>
    </cofactor>
    <text evidence="11">Binds 1 zinc ion per subunit.</text>
</comment>
<dbReference type="InterPro" id="IPR001497">
    <property type="entry name" value="MethylDNA_cys_MeTrfase_AS"/>
</dbReference>
<evidence type="ECO:0000256" key="4">
    <source>
        <dbReference type="ARBA" id="ARBA00022603"/>
    </source>
</evidence>
<dbReference type="InterPro" id="IPR018060">
    <property type="entry name" value="HTH_AraC"/>
</dbReference>
<comment type="catalytic activity">
    <reaction evidence="1">
        <text>a 4-O-methyl-thymidine in DNA + L-cysteinyl-[protein] = a thymidine in DNA + S-methyl-L-cysteinyl-[protein]</text>
        <dbReference type="Rhea" id="RHEA:53428"/>
        <dbReference type="Rhea" id="RHEA-COMP:10131"/>
        <dbReference type="Rhea" id="RHEA-COMP:10132"/>
        <dbReference type="Rhea" id="RHEA-COMP:13555"/>
        <dbReference type="Rhea" id="RHEA-COMP:13556"/>
        <dbReference type="ChEBI" id="CHEBI:29950"/>
        <dbReference type="ChEBI" id="CHEBI:82612"/>
        <dbReference type="ChEBI" id="CHEBI:137386"/>
        <dbReference type="ChEBI" id="CHEBI:137387"/>
        <dbReference type="EC" id="2.1.1.63"/>
    </reaction>
</comment>
<dbReference type="Gene3D" id="1.10.10.10">
    <property type="entry name" value="Winged helix-like DNA-binding domain superfamily/Winged helix DNA-binding domain"/>
    <property type="match status" value="1"/>
</dbReference>
<dbReference type="PROSITE" id="PS01124">
    <property type="entry name" value="HTH_ARAC_FAMILY_2"/>
    <property type="match status" value="1"/>
</dbReference>
<keyword evidence="4" id="KW-0489">Methyltransferase</keyword>
<dbReference type="InterPro" id="IPR008332">
    <property type="entry name" value="MethylG_MeTrfase_N"/>
</dbReference>
<feature type="domain" description="HTH araC/xylS-type" evidence="12">
    <location>
        <begin position="117"/>
        <end position="191"/>
    </location>
</feature>
<proteinExistence type="inferred from homology"/>
<dbReference type="InterPro" id="IPR004026">
    <property type="entry name" value="Ada_DNA_repair_Zn-bd"/>
</dbReference>
<keyword evidence="11" id="KW-0479">Metal-binding</keyword>
<dbReference type="FunFam" id="1.10.10.10:FF:000214">
    <property type="entry name" value="Methylated-DNA--protein-cysteine methyltransferase"/>
    <property type="match status" value="1"/>
</dbReference>
<dbReference type="SUPFAM" id="SSF46767">
    <property type="entry name" value="Methylated DNA-protein cysteine methyltransferase, C-terminal domain"/>
    <property type="match status" value="1"/>
</dbReference>
<organism evidence="13 14">
    <name type="scientific">Lacunisphaera limnophila</name>
    <dbReference type="NCBI Taxonomy" id="1838286"/>
    <lineage>
        <taxon>Bacteria</taxon>
        <taxon>Pseudomonadati</taxon>
        <taxon>Verrucomicrobiota</taxon>
        <taxon>Opitutia</taxon>
        <taxon>Opitutales</taxon>
        <taxon>Opitutaceae</taxon>
        <taxon>Lacunisphaera</taxon>
    </lineage>
</organism>
<accession>A0A1D8AS59</accession>
<keyword evidence="5" id="KW-0808">Transferase</keyword>
<name>A0A1D8AS59_9BACT</name>
<dbReference type="InterPro" id="IPR036388">
    <property type="entry name" value="WH-like_DNA-bd_sf"/>
</dbReference>
<dbReference type="SUPFAM" id="SSF57884">
    <property type="entry name" value="Ada DNA repair protein, N-terminal domain (N-Ada 10)"/>
    <property type="match status" value="1"/>
</dbReference>
<dbReference type="GO" id="GO:0003700">
    <property type="term" value="F:DNA-binding transcription factor activity"/>
    <property type="evidence" value="ECO:0007669"/>
    <property type="project" value="InterPro"/>
</dbReference>
<keyword evidence="7" id="KW-0010">Activator</keyword>
<dbReference type="Proteomes" id="UP000095228">
    <property type="component" value="Chromosome"/>
</dbReference>
<dbReference type="GO" id="GO:0032259">
    <property type="term" value="P:methylation"/>
    <property type="evidence" value="ECO:0007669"/>
    <property type="project" value="UniProtKB-KW"/>
</dbReference>
<dbReference type="AlphaFoldDB" id="A0A1D8AS59"/>
<reference evidence="13 14" key="1">
    <citation type="submission" date="2016-06" db="EMBL/GenBank/DDBJ databases">
        <title>Three novel species with peptidoglycan cell walls form the new genus Lacunisphaera gen. nov. in the family Opitutaceae of the verrucomicrobial subdivision 4.</title>
        <authorList>
            <person name="Rast P."/>
            <person name="Gloeckner I."/>
            <person name="Jogler M."/>
            <person name="Boedeker C."/>
            <person name="Jeske O."/>
            <person name="Wiegand S."/>
            <person name="Reinhardt R."/>
            <person name="Schumann P."/>
            <person name="Rohde M."/>
            <person name="Spring S."/>
            <person name="Gloeckner F.O."/>
            <person name="Jogler C."/>
        </authorList>
    </citation>
    <scope>NUCLEOTIDE SEQUENCE [LARGE SCALE GENOMIC DNA]</scope>
    <source>
        <strain evidence="13 14">IG16b</strain>
    </source>
</reference>
<dbReference type="Gene3D" id="3.30.160.70">
    <property type="entry name" value="Methylated DNA-protein cysteine methyltransferase domain"/>
    <property type="match status" value="1"/>
</dbReference>
<dbReference type="NCBIfam" id="TIGR00589">
    <property type="entry name" value="ogt"/>
    <property type="match status" value="1"/>
</dbReference>
<evidence type="ECO:0000256" key="2">
    <source>
        <dbReference type="ARBA" id="ARBA00008711"/>
    </source>
</evidence>
<comment type="catalytic activity">
    <reaction evidence="9">
        <text>a 6-O-methyl-2'-deoxyguanosine in DNA + L-cysteinyl-[protein] = S-methyl-L-cysteinyl-[protein] + a 2'-deoxyguanosine in DNA</text>
        <dbReference type="Rhea" id="RHEA:24000"/>
        <dbReference type="Rhea" id="RHEA-COMP:10131"/>
        <dbReference type="Rhea" id="RHEA-COMP:10132"/>
        <dbReference type="Rhea" id="RHEA-COMP:11367"/>
        <dbReference type="Rhea" id="RHEA-COMP:11368"/>
        <dbReference type="ChEBI" id="CHEBI:29950"/>
        <dbReference type="ChEBI" id="CHEBI:82612"/>
        <dbReference type="ChEBI" id="CHEBI:85445"/>
        <dbReference type="ChEBI" id="CHEBI:85448"/>
        <dbReference type="EC" id="2.1.1.63"/>
    </reaction>
</comment>
<dbReference type="GO" id="GO:0006281">
    <property type="term" value="P:DNA repair"/>
    <property type="evidence" value="ECO:0007669"/>
    <property type="project" value="UniProtKB-KW"/>
</dbReference>
<dbReference type="Pfam" id="PF02870">
    <property type="entry name" value="Methyltransf_1N"/>
    <property type="match status" value="1"/>
</dbReference>
<comment type="similarity">
    <text evidence="2">Belongs to the MGMT family.</text>
</comment>
<feature type="active site" description="Nucleophile; methyl group acceptor from either O6-methylguanine or O4-methylthymine" evidence="10">
    <location>
        <position position="328"/>
    </location>
</feature>
<dbReference type="EMBL" id="CP016094">
    <property type="protein sequence ID" value="AOS43710.1"/>
    <property type="molecule type" value="Genomic_DNA"/>
</dbReference>
<dbReference type="GO" id="GO:0043565">
    <property type="term" value="F:sequence-specific DNA binding"/>
    <property type="evidence" value="ECO:0007669"/>
    <property type="project" value="InterPro"/>
</dbReference>
<feature type="active site" description="Nucleophile; methyl group acceptor from methylphosphotriester" evidence="10">
    <location>
        <position position="47"/>
    </location>
</feature>
<keyword evidence="8" id="KW-0234">DNA repair</keyword>
<dbReference type="PROSITE" id="PS00374">
    <property type="entry name" value="MGMT"/>
    <property type="match status" value="1"/>
</dbReference>
<feature type="binding site" evidence="11">
    <location>
        <position position="78"/>
    </location>
    <ligand>
        <name>Zn(2+)</name>
        <dbReference type="ChEBI" id="CHEBI:29105"/>
    </ligand>
</feature>
<gene>
    <name evidence="13" type="primary">ada</name>
    <name evidence="13" type="ORF">Verru16b_00764</name>
</gene>
<dbReference type="Gene3D" id="3.40.10.10">
    <property type="entry name" value="DNA Methylphosphotriester Repair Domain"/>
    <property type="match status" value="1"/>
</dbReference>
<evidence type="ECO:0000256" key="10">
    <source>
        <dbReference type="PIRSR" id="PIRSR000409-1"/>
    </source>
</evidence>
<feature type="binding site" evidence="11">
    <location>
        <position position="47"/>
    </location>
    <ligand>
        <name>Zn(2+)</name>
        <dbReference type="ChEBI" id="CHEBI:29105"/>
    </ligand>
</feature>
<dbReference type="InterPro" id="IPR036631">
    <property type="entry name" value="MGMT_N_sf"/>
</dbReference>
<evidence type="ECO:0000256" key="6">
    <source>
        <dbReference type="ARBA" id="ARBA00022763"/>
    </source>
</evidence>
<evidence type="ECO:0000256" key="9">
    <source>
        <dbReference type="ARBA" id="ARBA00049348"/>
    </source>
</evidence>